<proteinExistence type="predicted"/>
<protein>
    <submittedName>
        <fullName evidence="1">Uncharacterized protein</fullName>
    </submittedName>
</protein>
<evidence type="ECO:0000313" key="1">
    <source>
        <dbReference type="EMBL" id="UOQ85700.1"/>
    </source>
</evidence>
<gene>
    <name evidence="1" type="ORF">MUN87_01985</name>
</gene>
<reference evidence="1 2" key="1">
    <citation type="submission" date="2022-04" db="EMBL/GenBank/DDBJ databases">
        <title>Gracilibacillus sp. isolated from saltern.</title>
        <authorList>
            <person name="Won M."/>
            <person name="Lee C.-M."/>
            <person name="Woen H.-Y."/>
            <person name="Kwon S.-W."/>
        </authorList>
    </citation>
    <scope>NUCLEOTIDE SEQUENCE [LARGE SCALE GENOMIC DNA]</scope>
    <source>
        <strain evidence="1 2">SSPM10-3</strain>
    </source>
</reference>
<keyword evidence="2" id="KW-1185">Reference proteome</keyword>
<dbReference type="RefSeq" id="WP_244745850.1">
    <property type="nucleotide sequence ID" value="NZ_CP095071.1"/>
</dbReference>
<dbReference type="EMBL" id="CP095071">
    <property type="protein sequence ID" value="UOQ85700.1"/>
    <property type="molecule type" value="Genomic_DNA"/>
</dbReference>
<evidence type="ECO:0000313" key="2">
    <source>
        <dbReference type="Proteomes" id="UP000831537"/>
    </source>
</evidence>
<dbReference type="Proteomes" id="UP000831537">
    <property type="component" value="Chromosome"/>
</dbReference>
<sequence length="74" mass="8173">MIVQILGIDSRYQEGSLESVRVRFKMTAEDGNININGYIPLTAAQYQGNEAFTQLEGIVKQEVANQITGEPNAE</sequence>
<name>A0ABY4GNY5_9BACI</name>
<organism evidence="1 2">
    <name type="scientific">Gracilibacillus salinarum</name>
    <dbReference type="NCBI Taxonomy" id="2932255"/>
    <lineage>
        <taxon>Bacteria</taxon>
        <taxon>Bacillati</taxon>
        <taxon>Bacillota</taxon>
        <taxon>Bacilli</taxon>
        <taxon>Bacillales</taxon>
        <taxon>Bacillaceae</taxon>
        <taxon>Gracilibacillus</taxon>
    </lineage>
</organism>
<accession>A0ABY4GNY5</accession>